<dbReference type="OrthoDB" id="10004016at2759"/>
<dbReference type="Gene3D" id="3.80.10.10">
    <property type="entry name" value="Ribonuclease Inhibitor"/>
    <property type="match status" value="1"/>
</dbReference>
<dbReference type="InterPro" id="IPR001810">
    <property type="entry name" value="F-box_dom"/>
</dbReference>
<evidence type="ECO:0000313" key="2">
    <source>
        <dbReference type="EMBL" id="CAF1347174.1"/>
    </source>
</evidence>
<dbReference type="SUPFAM" id="SSF52047">
    <property type="entry name" value="RNI-like"/>
    <property type="match status" value="1"/>
</dbReference>
<dbReference type="PROSITE" id="PS50181">
    <property type="entry name" value="FBOX"/>
    <property type="match status" value="1"/>
</dbReference>
<name>A0A815H3Y6_ADIRI</name>
<protein>
    <recommendedName>
        <fullName evidence="1">F-box domain-containing protein</fullName>
    </recommendedName>
</protein>
<dbReference type="InterPro" id="IPR032675">
    <property type="entry name" value="LRR_dom_sf"/>
</dbReference>
<feature type="domain" description="F-box" evidence="1">
    <location>
        <begin position="4"/>
        <end position="54"/>
    </location>
</feature>
<accession>A0A815H3Y6</accession>
<dbReference type="Proteomes" id="UP000663852">
    <property type="component" value="Unassembled WGS sequence"/>
</dbReference>
<reference evidence="2" key="1">
    <citation type="submission" date="2021-02" db="EMBL/GenBank/DDBJ databases">
        <authorList>
            <person name="Nowell W R."/>
        </authorList>
    </citation>
    <scope>NUCLEOTIDE SEQUENCE</scope>
</reference>
<gene>
    <name evidence="2" type="ORF">EDS130_LOCUS33067</name>
</gene>
<proteinExistence type="predicted"/>
<dbReference type="AlphaFoldDB" id="A0A815H3Y6"/>
<evidence type="ECO:0000313" key="3">
    <source>
        <dbReference type="Proteomes" id="UP000663852"/>
    </source>
</evidence>
<organism evidence="2 3">
    <name type="scientific">Adineta ricciae</name>
    <name type="common">Rotifer</name>
    <dbReference type="NCBI Taxonomy" id="249248"/>
    <lineage>
        <taxon>Eukaryota</taxon>
        <taxon>Metazoa</taxon>
        <taxon>Spiralia</taxon>
        <taxon>Gnathifera</taxon>
        <taxon>Rotifera</taxon>
        <taxon>Eurotatoria</taxon>
        <taxon>Bdelloidea</taxon>
        <taxon>Adinetida</taxon>
        <taxon>Adinetidae</taxon>
        <taxon>Adineta</taxon>
    </lineage>
</organism>
<evidence type="ECO:0000259" key="1">
    <source>
        <dbReference type="PROSITE" id="PS50181"/>
    </source>
</evidence>
<dbReference type="EMBL" id="CAJNOJ010000260">
    <property type="protein sequence ID" value="CAF1347174.1"/>
    <property type="molecule type" value="Genomic_DNA"/>
</dbReference>
<sequence>MSGVIVLEDLPNELFIEFFTYLTSFDIILTFEKLNHRFQLLITQYCRKFDFKFINKFQCDSIFRVQNTNQWTSLRLSDDDRKPFWIDHLIENYISKKNFSQLRFLSVGCLKDNTRQLFFSMLSSLPNLVSLSVDSVCGKDILPFDLPKLQKLVFGSCLHIDWIQNFSQLETIEYTIDHACESKDKLNWPRTTKHLKFVLMVATAHSLILDSLVPLSQLTKLEIYQLQTQHVPMFGHRWEELVRSSCPLLEIFQFYFIFRPISTQDLKQIMTSYSTPFFLQEKKWFFNCHLCASARHQRIYKQTIFYTLPYPMKTLTIYKNSYKKTMSSLHVDNHVNVYRNVKTLIFDNYILPNDDFNQTKIHNLIVRTQFESKPWLHALTNLRRLHIDEYGYISIEQFRVLLENTPHLYSLTLSKSRLAKLTDDWNDFHICRHLSKKIRVLKFEFCQNVSECVTRYETERIVSIFRDKCEHLTVGVQNSTHTIDYILSNMSKLSYLSVFIHKSSQPTRIRFSKQSKLLTMEWLEKQQTQFHDTNCFLYNDKQKLSYYTWSNFYGGSENYDNHRIQKTHRIILLQRN</sequence>
<comment type="caution">
    <text evidence="2">The sequence shown here is derived from an EMBL/GenBank/DDBJ whole genome shotgun (WGS) entry which is preliminary data.</text>
</comment>